<dbReference type="EMBL" id="JAECZO010000036">
    <property type="protein sequence ID" value="KAK7194401.1"/>
    <property type="molecule type" value="Genomic_DNA"/>
</dbReference>
<dbReference type="InterPro" id="IPR029319">
    <property type="entry name" value="DNA_ligase_OB"/>
</dbReference>
<dbReference type="InterPro" id="IPR016059">
    <property type="entry name" value="DNA_ligase_ATP-dep_CS"/>
</dbReference>
<evidence type="ECO:0000313" key="7">
    <source>
        <dbReference type="Proteomes" id="UP001430356"/>
    </source>
</evidence>
<dbReference type="PANTHER" id="PTHR47810">
    <property type="entry name" value="DNA LIGASE"/>
    <property type="match status" value="1"/>
</dbReference>
<evidence type="ECO:0000313" key="6">
    <source>
        <dbReference type="EMBL" id="KAK7194401.1"/>
    </source>
</evidence>
<dbReference type="GO" id="GO:0006260">
    <property type="term" value="P:DNA replication"/>
    <property type="evidence" value="ECO:0007669"/>
    <property type="project" value="UniProtKB-KW"/>
</dbReference>
<keyword evidence="4" id="KW-0234">DNA repair</keyword>
<comment type="caution">
    <text evidence="6">The sequence shown here is derived from an EMBL/GenBank/DDBJ whole genome shotgun (WGS) entry which is preliminary data.</text>
</comment>
<feature type="domain" description="ATP-dependent DNA ligase family profile" evidence="5">
    <location>
        <begin position="365"/>
        <end position="435"/>
    </location>
</feature>
<dbReference type="GO" id="GO:0006310">
    <property type="term" value="P:DNA recombination"/>
    <property type="evidence" value="ECO:0007669"/>
    <property type="project" value="InterPro"/>
</dbReference>
<dbReference type="SUPFAM" id="SSF56091">
    <property type="entry name" value="DNA ligase/mRNA capping enzyme, catalytic domain"/>
    <property type="match status" value="1"/>
</dbReference>
<protein>
    <submittedName>
        <fullName evidence="6">Mitochondrial DNA ligase</fullName>
    </submittedName>
</protein>
<proteinExistence type="predicted"/>
<keyword evidence="1 6" id="KW-0436">Ligase</keyword>
<dbReference type="GO" id="GO:0006281">
    <property type="term" value="P:DNA repair"/>
    <property type="evidence" value="ECO:0007669"/>
    <property type="project" value="UniProtKB-KW"/>
</dbReference>
<dbReference type="Gene3D" id="2.40.50.140">
    <property type="entry name" value="Nucleic acid-binding proteins"/>
    <property type="match status" value="1"/>
</dbReference>
<gene>
    <name evidence="6" type="ORF">NESM_000356300</name>
</gene>
<accession>A0AAW0EL98</accession>
<name>A0AAW0EL98_9TRYP</name>
<dbReference type="Proteomes" id="UP001430356">
    <property type="component" value="Unassembled WGS sequence"/>
</dbReference>
<sequence>MFRRYTSLLLAPLPADATKLFGASRVRTPQQRSVYEQLKNTTVQEAFPHIAACWVGPCWGSVMQTPSNISPVCTRMAVWRCSRCLQEFEMTVGHFVDGGGICPHCHKPQKKLDTVTVRNSEGELISKPPQYTKAPRMTHTNYRSVLFTNPEWEMLNIQPMLAQRWELVADELTRESGSGGTAAANKNLLLASPKIDGIRCVIGYNAKREEVQFFSRGGIILECCHGLVPQLQPLFAADPTLMLDGELFAPECNFEQLNGLVRRLNKSADATVTEMQARLLEYFAFDIMYSAQLSSGAATFDERYRLLKRLIPVCGAKRISNYIHDEQKKKTIRERHPDAAAPPAATAGKAVKIYHVPAAQVRPGEMEDVLSEACSQGFEGVMIRRPEFPYEHGRRSFGLLKYKQMHDAEFKIVDFLPGEGKFKGGLGAFVCETKDGHRFSTPPKVSYKRRLELWGQRHEYLGKYLTVQFQELSYQDVPRFPVAKSVRGSADKKDWL</sequence>
<dbReference type="PANTHER" id="PTHR47810:SF3">
    <property type="entry name" value="LIGASE, PUTATIVE-RELATED"/>
    <property type="match status" value="1"/>
</dbReference>
<evidence type="ECO:0000256" key="4">
    <source>
        <dbReference type="ARBA" id="ARBA00023204"/>
    </source>
</evidence>
<dbReference type="InterPro" id="IPR050326">
    <property type="entry name" value="NAD_dep_DNA_ligaseB"/>
</dbReference>
<evidence type="ECO:0000256" key="3">
    <source>
        <dbReference type="ARBA" id="ARBA00022763"/>
    </source>
</evidence>
<dbReference type="PROSITE" id="PS00333">
    <property type="entry name" value="DNA_LIGASE_A2"/>
    <property type="match status" value="1"/>
</dbReference>
<dbReference type="Pfam" id="PF14311">
    <property type="entry name" value="DUF4379"/>
    <property type="match status" value="1"/>
</dbReference>
<dbReference type="AlphaFoldDB" id="A0AAW0EL98"/>
<evidence type="ECO:0000256" key="2">
    <source>
        <dbReference type="ARBA" id="ARBA00022705"/>
    </source>
</evidence>
<keyword evidence="7" id="KW-1185">Reference proteome</keyword>
<dbReference type="Pfam" id="PF14743">
    <property type="entry name" value="DNA_ligase_OB_2"/>
    <property type="match status" value="1"/>
</dbReference>
<organism evidence="6 7">
    <name type="scientific">Novymonas esmeraldas</name>
    <dbReference type="NCBI Taxonomy" id="1808958"/>
    <lineage>
        <taxon>Eukaryota</taxon>
        <taxon>Discoba</taxon>
        <taxon>Euglenozoa</taxon>
        <taxon>Kinetoplastea</taxon>
        <taxon>Metakinetoplastina</taxon>
        <taxon>Trypanosomatida</taxon>
        <taxon>Trypanosomatidae</taxon>
        <taxon>Novymonas</taxon>
    </lineage>
</organism>
<dbReference type="Gene3D" id="3.30.470.30">
    <property type="entry name" value="DNA ligase/mRNA capping enzyme"/>
    <property type="match status" value="1"/>
</dbReference>
<evidence type="ECO:0000259" key="5">
    <source>
        <dbReference type="PROSITE" id="PS50160"/>
    </source>
</evidence>
<dbReference type="InterPro" id="IPR012340">
    <property type="entry name" value="NA-bd_OB-fold"/>
</dbReference>
<dbReference type="CDD" id="cd08041">
    <property type="entry name" value="OBF_kDNA_ligase_like"/>
    <property type="match status" value="1"/>
</dbReference>
<dbReference type="GO" id="GO:0003910">
    <property type="term" value="F:DNA ligase (ATP) activity"/>
    <property type="evidence" value="ECO:0007669"/>
    <property type="project" value="InterPro"/>
</dbReference>
<dbReference type="InterPro" id="IPR012310">
    <property type="entry name" value="DNA_ligase_ATP-dep_cent"/>
</dbReference>
<dbReference type="PROSITE" id="PS50160">
    <property type="entry name" value="DNA_LIGASE_A3"/>
    <property type="match status" value="1"/>
</dbReference>
<dbReference type="FunFam" id="3.30.470.30:FF:000032">
    <property type="entry name" value="Mitochondrial DNA ligase, putative"/>
    <property type="match status" value="1"/>
</dbReference>
<keyword evidence="2" id="KW-0235">DNA replication</keyword>
<reference evidence="6 7" key="1">
    <citation type="journal article" date="2021" name="MBio">
        <title>A New Model Trypanosomatid, Novymonas esmeraldas: Genomic Perception of Its 'Candidatus Pandoraea novymonadis' Endosymbiont.</title>
        <authorList>
            <person name="Zakharova A."/>
            <person name="Saura A."/>
            <person name="Butenko A."/>
            <person name="Podesvova L."/>
            <person name="Warmusova S."/>
            <person name="Kostygov A.Y."/>
            <person name="Nenarokova A."/>
            <person name="Lukes J."/>
            <person name="Opperdoes F.R."/>
            <person name="Yurchenko V."/>
        </authorList>
    </citation>
    <scope>NUCLEOTIDE SEQUENCE [LARGE SCALE GENOMIC DNA]</scope>
    <source>
        <strain evidence="6 7">E262AT.01</strain>
    </source>
</reference>
<keyword evidence="3" id="KW-0227">DNA damage</keyword>
<dbReference type="SUPFAM" id="SSF50249">
    <property type="entry name" value="Nucleic acid-binding proteins"/>
    <property type="match status" value="1"/>
</dbReference>
<dbReference type="Pfam" id="PF01068">
    <property type="entry name" value="DNA_ligase_A_M"/>
    <property type="match status" value="1"/>
</dbReference>
<evidence type="ECO:0000256" key="1">
    <source>
        <dbReference type="ARBA" id="ARBA00022598"/>
    </source>
</evidence>
<dbReference type="InterPro" id="IPR025487">
    <property type="entry name" value="DUF4379"/>
</dbReference>
<dbReference type="GO" id="GO:0005524">
    <property type="term" value="F:ATP binding"/>
    <property type="evidence" value="ECO:0007669"/>
    <property type="project" value="InterPro"/>
</dbReference>